<name>K9UCF5_CHAP6</name>
<dbReference type="SUPFAM" id="SSF47384">
    <property type="entry name" value="Homodimeric domain of signal transducing histidine kinase"/>
    <property type="match status" value="1"/>
</dbReference>
<keyword evidence="7 8" id="KW-0472">Membrane</keyword>
<dbReference type="SMART" id="SM00387">
    <property type="entry name" value="HATPase_c"/>
    <property type="match status" value="1"/>
</dbReference>
<dbReference type="InterPro" id="IPR003661">
    <property type="entry name" value="HisK_dim/P_dom"/>
</dbReference>
<evidence type="ECO:0000256" key="4">
    <source>
        <dbReference type="ARBA" id="ARBA00022679"/>
    </source>
</evidence>
<dbReference type="InterPro" id="IPR003594">
    <property type="entry name" value="HATPase_dom"/>
</dbReference>
<dbReference type="SUPFAM" id="SSF55785">
    <property type="entry name" value="PYP-like sensor domain (PAS domain)"/>
    <property type="match status" value="1"/>
</dbReference>
<proteinExistence type="predicted"/>
<dbReference type="AlphaFoldDB" id="K9UCF5"/>
<dbReference type="STRING" id="1173020.Cha6605_0870"/>
<evidence type="ECO:0000256" key="7">
    <source>
        <dbReference type="ARBA" id="ARBA00023136"/>
    </source>
</evidence>
<dbReference type="Proteomes" id="UP000010366">
    <property type="component" value="Chromosome"/>
</dbReference>
<dbReference type="Pfam" id="PF00512">
    <property type="entry name" value="HisKA"/>
    <property type="match status" value="1"/>
</dbReference>
<evidence type="ECO:0000256" key="5">
    <source>
        <dbReference type="ARBA" id="ARBA00022777"/>
    </source>
</evidence>
<feature type="transmembrane region" description="Helical" evidence="8">
    <location>
        <begin position="21"/>
        <end position="42"/>
    </location>
</feature>
<dbReference type="EC" id="2.7.13.3" evidence="2"/>
<feature type="domain" description="Histidine kinase" evidence="9">
    <location>
        <begin position="391"/>
        <end position="602"/>
    </location>
</feature>
<keyword evidence="8" id="KW-0812">Transmembrane</keyword>
<dbReference type="Pfam" id="PF02518">
    <property type="entry name" value="HATPase_c"/>
    <property type="match status" value="1"/>
</dbReference>
<sequence length="606" mass="68366">MNGYWAKIQNWWRQIPIEIRGSLAICLPLPCLFGMAIAVAILHQQTIVAQQNVDHTQEVLTKSYSSSIELVSAEAAVSSYSMVKDKTFLEPYELAAKNITPTLDRVEQLVKDRPQQAAQASRSHQIARLQMQQLAASIQQIESANSDNPQLVIGSLRQSRQLMDRFRQEIGNFEAEEARLLNIRTQWLQDRQQLSFEAVWVGIVLGLVGATISIRSLRRLATEMYSYDLSLRHSRNTIETVVTNIVDGVMTINNRGQIQTFNQSAVEMFGYSPDEVIGRNWQELLNCEAEDTQKLLFYEPSLVASAKPSDRVWQAMGQRKNGECFPIEVSINSIAAENDWIAIVRDITEQHQVAAKLHAKAVEMSALNHALNTTNNSLLQSNRELDQFVYVTAHDLKAPLRAIASLSEWVEEELDKCISPGTRSQMQLIRRRVYRMQSLLDSLLAYSRAGRTQNPVVNVDVNRLLEKILRGLNPPATFTIDIANLMPTFATRTQPLEQVFFHLIDNAIRHHPTQMGVVAISAIDLGDRYEFAIADNGEGIEPQYHQKIYQIFQTLKPRDLEENIGAGLAIVKKIVTAEGGTIRLESEPGNGSTFRFTWLKHPIPPC</sequence>
<keyword evidence="3" id="KW-0597">Phosphoprotein</keyword>
<evidence type="ECO:0000259" key="9">
    <source>
        <dbReference type="PROSITE" id="PS50109"/>
    </source>
</evidence>
<dbReference type="SMART" id="SM00388">
    <property type="entry name" value="HisKA"/>
    <property type="match status" value="1"/>
</dbReference>
<dbReference type="InterPro" id="IPR036097">
    <property type="entry name" value="HisK_dim/P_sf"/>
</dbReference>
<dbReference type="Gene3D" id="3.30.450.20">
    <property type="entry name" value="PAS domain"/>
    <property type="match status" value="1"/>
</dbReference>
<dbReference type="InterPro" id="IPR004358">
    <property type="entry name" value="Sig_transdc_His_kin-like_C"/>
</dbReference>
<gene>
    <name evidence="11" type="ORF">Cha6605_0870</name>
</gene>
<dbReference type="SMART" id="SM00091">
    <property type="entry name" value="PAS"/>
    <property type="match status" value="1"/>
</dbReference>
<dbReference type="InterPro" id="IPR000014">
    <property type="entry name" value="PAS"/>
</dbReference>
<dbReference type="Pfam" id="PF05227">
    <property type="entry name" value="CHASE3"/>
    <property type="match status" value="1"/>
</dbReference>
<dbReference type="Gene3D" id="1.10.287.130">
    <property type="match status" value="1"/>
</dbReference>
<dbReference type="InterPro" id="IPR035965">
    <property type="entry name" value="PAS-like_dom_sf"/>
</dbReference>
<dbReference type="GO" id="GO:0000156">
    <property type="term" value="F:phosphorelay response regulator activity"/>
    <property type="evidence" value="ECO:0007669"/>
    <property type="project" value="TreeGrafter"/>
</dbReference>
<dbReference type="PRINTS" id="PR00344">
    <property type="entry name" value="BCTRLSENSOR"/>
</dbReference>
<dbReference type="EMBL" id="CP003600">
    <property type="protein sequence ID" value="AFY92131.1"/>
    <property type="molecule type" value="Genomic_DNA"/>
</dbReference>
<dbReference type="InterPro" id="IPR007891">
    <property type="entry name" value="CHASE3"/>
</dbReference>
<evidence type="ECO:0000256" key="2">
    <source>
        <dbReference type="ARBA" id="ARBA00012438"/>
    </source>
</evidence>
<dbReference type="CDD" id="cd00130">
    <property type="entry name" value="PAS"/>
    <property type="match status" value="1"/>
</dbReference>
<dbReference type="eggNOG" id="COG3887">
    <property type="taxonomic scope" value="Bacteria"/>
</dbReference>
<evidence type="ECO:0000259" key="10">
    <source>
        <dbReference type="PROSITE" id="PS50112"/>
    </source>
</evidence>
<dbReference type="PROSITE" id="PS50112">
    <property type="entry name" value="PAS"/>
    <property type="match status" value="1"/>
</dbReference>
<keyword evidence="5" id="KW-0418">Kinase</keyword>
<dbReference type="SUPFAM" id="SSF55874">
    <property type="entry name" value="ATPase domain of HSP90 chaperone/DNA topoisomerase II/histidine kinase"/>
    <property type="match status" value="1"/>
</dbReference>
<dbReference type="InterPro" id="IPR036890">
    <property type="entry name" value="HATPase_C_sf"/>
</dbReference>
<dbReference type="CDD" id="cd00082">
    <property type="entry name" value="HisKA"/>
    <property type="match status" value="1"/>
</dbReference>
<accession>K9UCF5</accession>
<evidence type="ECO:0000256" key="3">
    <source>
        <dbReference type="ARBA" id="ARBA00022553"/>
    </source>
</evidence>
<dbReference type="HOGENOM" id="CLU_000445_114_71_3"/>
<dbReference type="CDD" id="cd19410">
    <property type="entry name" value="HK9-like_sensor"/>
    <property type="match status" value="1"/>
</dbReference>
<organism evidence="11 12">
    <name type="scientific">Chamaesiphon minutus (strain ATCC 27169 / PCC 6605)</name>
    <dbReference type="NCBI Taxonomy" id="1173020"/>
    <lineage>
        <taxon>Bacteria</taxon>
        <taxon>Bacillati</taxon>
        <taxon>Cyanobacteriota</taxon>
        <taxon>Cyanophyceae</taxon>
        <taxon>Gomontiellales</taxon>
        <taxon>Chamaesiphonaceae</taxon>
        <taxon>Chamaesiphon</taxon>
    </lineage>
</organism>
<evidence type="ECO:0000313" key="11">
    <source>
        <dbReference type="EMBL" id="AFY92131.1"/>
    </source>
</evidence>
<dbReference type="NCBIfam" id="TIGR00229">
    <property type="entry name" value="sensory_box"/>
    <property type="match status" value="1"/>
</dbReference>
<dbReference type="PROSITE" id="PS50109">
    <property type="entry name" value="HIS_KIN"/>
    <property type="match status" value="1"/>
</dbReference>
<dbReference type="eggNOG" id="COG5278">
    <property type="taxonomic scope" value="Bacteria"/>
</dbReference>
<dbReference type="PANTHER" id="PTHR42878">
    <property type="entry name" value="TWO-COMPONENT HISTIDINE KINASE"/>
    <property type="match status" value="1"/>
</dbReference>
<dbReference type="OrthoDB" id="9813151at2"/>
<comment type="catalytic activity">
    <reaction evidence="1">
        <text>ATP + protein L-histidine = ADP + protein N-phospho-L-histidine.</text>
        <dbReference type="EC" id="2.7.13.3"/>
    </reaction>
</comment>
<dbReference type="GO" id="GO:0000155">
    <property type="term" value="F:phosphorelay sensor kinase activity"/>
    <property type="evidence" value="ECO:0007669"/>
    <property type="project" value="InterPro"/>
</dbReference>
<evidence type="ECO:0000256" key="6">
    <source>
        <dbReference type="ARBA" id="ARBA00023012"/>
    </source>
</evidence>
<dbReference type="RefSeq" id="WP_015158325.1">
    <property type="nucleotide sequence ID" value="NC_019697.1"/>
</dbReference>
<keyword evidence="4" id="KW-0808">Transferase</keyword>
<reference evidence="11 12" key="1">
    <citation type="submission" date="2012-05" db="EMBL/GenBank/DDBJ databases">
        <title>Finished chromosome of genome of Chamaesiphon sp. PCC 6605.</title>
        <authorList>
            <consortium name="US DOE Joint Genome Institute"/>
            <person name="Gugger M."/>
            <person name="Coursin T."/>
            <person name="Rippka R."/>
            <person name="Tandeau De Marsac N."/>
            <person name="Huntemann M."/>
            <person name="Wei C.-L."/>
            <person name="Han J."/>
            <person name="Detter J.C."/>
            <person name="Han C."/>
            <person name="Tapia R."/>
            <person name="Chen A."/>
            <person name="Kyrpides N."/>
            <person name="Mavromatis K."/>
            <person name="Markowitz V."/>
            <person name="Szeto E."/>
            <person name="Ivanova N."/>
            <person name="Pagani I."/>
            <person name="Pati A."/>
            <person name="Goodwin L."/>
            <person name="Nordberg H.P."/>
            <person name="Cantor M.N."/>
            <person name="Hua S.X."/>
            <person name="Woyke T."/>
            <person name="Kerfeld C.A."/>
        </authorList>
    </citation>
    <scope>NUCLEOTIDE SEQUENCE [LARGE SCALE GENOMIC DNA]</scope>
    <source>
        <strain evidence="12">ATCC 27169 / PCC 6605</strain>
    </source>
</reference>
<feature type="domain" description="PAS" evidence="10">
    <location>
        <begin position="234"/>
        <end position="280"/>
    </location>
</feature>
<keyword evidence="6" id="KW-0902">Two-component regulatory system</keyword>
<evidence type="ECO:0000313" key="12">
    <source>
        <dbReference type="Proteomes" id="UP000010366"/>
    </source>
</evidence>
<dbReference type="KEGG" id="cmp:Cha6605_0870"/>
<dbReference type="GO" id="GO:0030295">
    <property type="term" value="F:protein kinase activator activity"/>
    <property type="evidence" value="ECO:0007669"/>
    <property type="project" value="TreeGrafter"/>
</dbReference>
<dbReference type="Gene3D" id="3.30.565.10">
    <property type="entry name" value="Histidine kinase-like ATPase, C-terminal domain"/>
    <property type="match status" value="1"/>
</dbReference>
<keyword evidence="12" id="KW-1185">Reference proteome</keyword>
<dbReference type="Pfam" id="PF13426">
    <property type="entry name" value="PAS_9"/>
    <property type="match status" value="1"/>
</dbReference>
<dbReference type="GO" id="GO:0016020">
    <property type="term" value="C:membrane"/>
    <property type="evidence" value="ECO:0007669"/>
    <property type="project" value="UniProtKB-SubCell"/>
</dbReference>
<evidence type="ECO:0000256" key="1">
    <source>
        <dbReference type="ARBA" id="ARBA00000085"/>
    </source>
</evidence>
<dbReference type="GO" id="GO:0007234">
    <property type="term" value="P:osmosensory signaling via phosphorelay pathway"/>
    <property type="evidence" value="ECO:0007669"/>
    <property type="project" value="TreeGrafter"/>
</dbReference>
<evidence type="ECO:0000256" key="8">
    <source>
        <dbReference type="SAM" id="Phobius"/>
    </source>
</evidence>
<keyword evidence="8" id="KW-1133">Transmembrane helix</keyword>
<protein>
    <recommendedName>
        <fullName evidence="2">histidine kinase</fullName>
        <ecNumber evidence="2">2.7.13.3</ecNumber>
    </recommendedName>
</protein>
<dbReference type="InterPro" id="IPR050351">
    <property type="entry name" value="BphY/WalK/GraS-like"/>
</dbReference>
<dbReference type="PANTHER" id="PTHR42878:SF15">
    <property type="entry name" value="BACTERIOPHYTOCHROME"/>
    <property type="match status" value="1"/>
</dbReference>
<dbReference type="eggNOG" id="COG4251">
    <property type="taxonomic scope" value="Bacteria"/>
</dbReference>
<dbReference type="InterPro" id="IPR005467">
    <property type="entry name" value="His_kinase_dom"/>
</dbReference>